<organism evidence="5 6">
    <name type="scientific">Cucurbitaria berberidis CBS 394.84</name>
    <dbReference type="NCBI Taxonomy" id="1168544"/>
    <lineage>
        <taxon>Eukaryota</taxon>
        <taxon>Fungi</taxon>
        <taxon>Dikarya</taxon>
        <taxon>Ascomycota</taxon>
        <taxon>Pezizomycotina</taxon>
        <taxon>Dothideomycetes</taxon>
        <taxon>Pleosporomycetidae</taxon>
        <taxon>Pleosporales</taxon>
        <taxon>Pleosporineae</taxon>
        <taxon>Cucurbitariaceae</taxon>
        <taxon>Cucurbitaria</taxon>
    </lineage>
</organism>
<dbReference type="PANTHER" id="PTHR45815">
    <property type="entry name" value="PROTEIN DISULFIDE-ISOMERASE A6"/>
    <property type="match status" value="1"/>
</dbReference>
<proteinExistence type="predicted"/>
<dbReference type="Proteomes" id="UP000800039">
    <property type="component" value="Unassembled WGS sequence"/>
</dbReference>
<dbReference type="Gene3D" id="3.40.30.10">
    <property type="entry name" value="Glutaredoxin"/>
    <property type="match status" value="2"/>
</dbReference>
<dbReference type="PANTHER" id="PTHR45815:SF6">
    <property type="entry name" value="YALI0E02420P"/>
    <property type="match status" value="1"/>
</dbReference>
<dbReference type="GeneID" id="63854369"/>
<dbReference type="GO" id="GO:0015035">
    <property type="term" value="F:protein-disulfide reductase activity"/>
    <property type="evidence" value="ECO:0007669"/>
    <property type="project" value="TreeGrafter"/>
</dbReference>
<evidence type="ECO:0000259" key="4">
    <source>
        <dbReference type="PROSITE" id="PS51352"/>
    </source>
</evidence>
<evidence type="ECO:0000313" key="5">
    <source>
        <dbReference type="EMBL" id="KAF1843560.1"/>
    </source>
</evidence>
<dbReference type="PROSITE" id="PS51352">
    <property type="entry name" value="THIOREDOXIN_2"/>
    <property type="match status" value="2"/>
</dbReference>
<dbReference type="InterPro" id="IPR036249">
    <property type="entry name" value="Thioredoxin-like_sf"/>
</dbReference>
<keyword evidence="6" id="KW-1185">Reference proteome</keyword>
<keyword evidence="2" id="KW-1133">Transmembrane helix</keyword>
<keyword evidence="3" id="KW-0732">Signal</keyword>
<evidence type="ECO:0000256" key="3">
    <source>
        <dbReference type="SAM" id="SignalP"/>
    </source>
</evidence>
<feature type="region of interest" description="Disordered" evidence="1">
    <location>
        <begin position="179"/>
        <end position="246"/>
    </location>
</feature>
<dbReference type="GO" id="GO:0034976">
    <property type="term" value="P:response to endoplasmic reticulum stress"/>
    <property type="evidence" value="ECO:0007669"/>
    <property type="project" value="TreeGrafter"/>
</dbReference>
<keyword evidence="2" id="KW-0812">Transmembrane</keyword>
<dbReference type="Pfam" id="PF00085">
    <property type="entry name" value="Thioredoxin"/>
    <property type="match status" value="2"/>
</dbReference>
<dbReference type="RefSeq" id="XP_040786123.1">
    <property type="nucleotide sequence ID" value="XM_040937119.1"/>
</dbReference>
<evidence type="ECO:0000256" key="2">
    <source>
        <dbReference type="SAM" id="Phobius"/>
    </source>
</evidence>
<reference evidence="5" key="1">
    <citation type="submission" date="2020-01" db="EMBL/GenBank/DDBJ databases">
        <authorList>
            <consortium name="DOE Joint Genome Institute"/>
            <person name="Haridas S."/>
            <person name="Albert R."/>
            <person name="Binder M."/>
            <person name="Bloem J."/>
            <person name="Labutti K."/>
            <person name="Salamov A."/>
            <person name="Andreopoulos B."/>
            <person name="Baker S.E."/>
            <person name="Barry K."/>
            <person name="Bills G."/>
            <person name="Bluhm B.H."/>
            <person name="Cannon C."/>
            <person name="Castanera R."/>
            <person name="Culley D.E."/>
            <person name="Daum C."/>
            <person name="Ezra D."/>
            <person name="Gonzalez J.B."/>
            <person name="Henrissat B."/>
            <person name="Kuo A."/>
            <person name="Liang C."/>
            <person name="Lipzen A."/>
            <person name="Lutzoni F."/>
            <person name="Magnuson J."/>
            <person name="Mondo S."/>
            <person name="Nolan M."/>
            <person name="Ohm R."/>
            <person name="Pangilinan J."/>
            <person name="Park H.-J."/>
            <person name="Ramirez L."/>
            <person name="Alfaro M."/>
            <person name="Sun H."/>
            <person name="Tritt A."/>
            <person name="Yoshinaga Y."/>
            <person name="Zwiers L.-H."/>
            <person name="Turgeon B.G."/>
            <person name="Goodwin S.B."/>
            <person name="Spatafora J.W."/>
            <person name="Crous P.W."/>
            <person name="Grigoriev I.V."/>
        </authorList>
    </citation>
    <scope>NUCLEOTIDE SEQUENCE</scope>
    <source>
        <strain evidence="5">CBS 394.84</strain>
    </source>
</reference>
<dbReference type="AlphaFoldDB" id="A0A9P4L693"/>
<protein>
    <submittedName>
        <fullName evidence="5">Thioredoxin-like protein</fullName>
    </submittedName>
</protein>
<accession>A0A9P4L693</accession>
<dbReference type="SUPFAM" id="SSF52833">
    <property type="entry name" value="Thioredoxin-like"/>
    <property type="match status" value="3"/>
</dbReference>
<name>A0A9P4L693_9PLEO</name>
<dbReference type="CDD" id="cd02961">
    <property type="entry name" value="PDI_a_family"/>
    <property type="match status" value="2"/>
</dbReference>
<dbReference type="OrthoDB" id="72053at2759"/>
<evidence type="ECO:0000313" key="6">
    <source>
        <dbReference type="Proteomes" id="UP000800039"/>
    </source>
</evidence>
<comment type="caution">
    <text evidence="5">The sequence shown here is derived from an EMBL/GenBank/DDBJ whole genome shotgun (WGS) entry which is preliminary data.</text>
</comment>
<dbReference type="EMBL" id="ML976617">
    <property type="protein sequence ID" value="KAF1843560.1"/>
    <property type="molecule type" value="Genomic_DNA"/>
</dbReference>
<feature type="domain" description="Thioredoxin" evidence="4">
    <location>
        <begin position="42"/>
        <end position="175"/>
    </location>
</feature>
<feature type="chain" id="PRO_5040269655" evidence="3">
    <location>
        <begin position="20"/>
        <end position="704"/>
    </location>
</feature>
<evidence type="ECO:0000256" key="1">
    <source>
        <dbReference type="SAM" id="MobiDB-lite"/>
    </source>
</evidence>
<feature type="transmembrane region" description="Helical" evidence="2">
    <location>
        <begin position="650"/>
        <end position="667"/>
    </location>
</feature>
<dbReference type="GO" id="GO:0005788">
    <property type="term" value="C:endoplasmic reticulum lumen"/>
    <property type="evidence" value="ECO:0007669"/>
    <property type="project" value="TreeGrafter"/>
</dbReference>
<feature type="signal peptide" evidence="3">
    <location>
        <begin position="1"/>
        <end position="19"/>
    </location>
</feature>
<feature type="domain" description="Thioredoxin" evidence="4">
    <location>
        <begin position="228"/>
        <end position="370"/>
    </location>
</feature>
<feature type="compositionally biased region" description="Low complexity" evidence="1">
    <location>
        <begin position="220"/>
        <end position="237"/>
    </location>
</feature>
<sequence>MRSIFYSLLSLATIASTLAVDIPSAKKADVDEDWDKKQPDTIFNGQKVPPMIELSQKNIKEEISKGNWIVEFFSPQCPHCMHFKPTYQTAYEFYYTSKPIASKDDSEGDSLNSFTRYYDFKFAKVDCLAFADVCNEHDVQSYPSMVYFIDGKEVQRERGAKDMKALSVWVEELLEKLRPGSRKEGGPKLPKPGATSVETGPDTEEVVKEEKALSSTRQSTPTKVARPTPAKAKAKPTSTPNPSGLVEPLTAEKFQKLVSSTFDPWFIKFYAPWCHHCQALAPNWSNMARQMQGKLNVGEVDCDVEKKLCKDAKVQGYPTMITFRGGERIEYEGLRGLGDLLDYAEKTTLVGDGVPDVDAASFKKLEETEEVIFVYFYDHATTSEDFLALERLPLSLVGHAKLVKTNDLALSDRYKISTWPRLVVSRAGKPTYYPPITPRDMRDTTKIISWMKSVWLPMVPELTSSNAREIMDGKLVVLGILSRERSNEFLSSRREMKSAALEWIDKQEAAFKLERQELRDAKQLRIEEAEDKDDQRALRNAKSIRINLDEIERTQVGFAWVDGVFWERWLRSTYGIDVKEGERVVINDESHHRYWDTTASGEPIRPSRTSILETLGKVTSNPPKIAPKSTSGRFMGTYLSIRHFCNNHPFIALGMVVGFFTAAVLFGKSRSRRSFGNTGAYFQLGEKDGLLGGMGNGNGGAKHD</sequence>
<keyword evidence="2" id="KW-0472">Membrane</keyword>
<gene>
    <name evidence="5" type="ORF">K460DRAFT_407904</name>
</gene>
<dbReference type="InterPro" id="IPR013766">
    <property type="entry name" value="Thioredoxin_domain"/>
</dbReference>